<name>A0A2S4K0F3_9SPIO</name>
<organism evidence="1 2">
    <name type="scientific">Alkalispirochaeta sphaeroplastigenens</name>
    <dbReference type="NCBI Taxonomy" id="1187066"/>
    <lineage>
        <taxon>Bacteria</taxon>
        <taxon>Pseudomonadati</taxon>
        <taxon>Spirochaetota</taxon>
        <taxon>Spirochaetia</taxon>
        <taxon>Spirochaetales</taxon>
        <taxon>Spirochaetaceae</taxon>
        <taxon>Alkalispirochaeta</taxon>
    </lineage>
</organism>
<comment type="caution">
    <text evidence="1">The sequence shown here is derived from an EMBL/GenBank/DDBJ whole genome shotgun (WGS) entry which is preliminary data.</text>
</comment>
<evidence type="ECO:0000313" key="1">
    <source>
        <dbReference type="EMBL" id="POR05243.1"/>
    </source>
</evidence>
<dbReference type="AlphaFoldDB" id="A0A2S4K0F3"/>
<accession>A0A2S4K0F3</accession>
<reference evidence="2" key="1">
    <citation type="submission" date="2015-12" db="EMBL/GenBank/DDBJ databases">
        <authorList>
            <person name="Lodha T.D."/>
            <person name="Chintalapati S."/>
            <person name="Chintalapati V.R."/>
            <person name="Sravanthi T."/>
        </authorList>
    </citation>
    <scope>NUCLEOTIDE SEQUENCE [LARGE SCALE GENOMIC DNA]</scope>
    <source>
        <strain evidence="2">JC133</strain>
    </source>
</reference>
<keyword evidence="2" id="KW-1185">Reference proteome</keyword>
<protein>
    <submittedName>
        <fullName evidence="1">Uncharacterized protein</fullName>
    </submittedName>
</protein>
<dbReference type="InterPro" id="IPR036709">
    <property type="entry name" value="Autotransporte_beta_dom_sf"/>
</dbReference>
<dbReference type="SUPFAM" id="SSF103515">
    <property type="entry name" value="Autotransporter"/>
    <property type="match status" value="1"/>
</dbReference>
<dbReference type="EMBL" id="LPWH01000004">
    <property type="protein sequence ID" value="POR05243.1"/>
    <property type="molecule type" value="Genomic_DNA"/>
</dbReference>
<proteinExistence type="predicted"/>
<dbReference type="Proteomes" id="UP000237350">
    <property type="component" value="Unassembled WGS sequence"/>
</dbReference>
<sequence length="184" mass="20417">MLALLFLPSLIAASPQDATGEVGFSVGRWFPGDIKLDDENLEARSTVLLRGYLDMYVFSQLSVGMYVAATWGELREAGEADYKGNSFDTTEFGGALKARYFLTETFSLRPGLQFGYRRITIDEVSDDPRGVALNGTLEAQYHFPSGAIPYVDLGFMSQPFGGNRQWDLTWGPRFYLALGIGHTF</sequence>
<gene>
    <name evidence="1" type="ORF">AU468_01785</name>
</gene>
<evidence type="ECO:0000313" key="2">
    <source>
        <dbReference type="Proteomes" id="UP000237350"/>
    </source>
</evidence>